<comment type="caution">
    <text evidence="2">The sequence shown here is derived from an EMBL/GenBank/DDBJ whole genome shotgun (WGS) entry which is preliminary data.</text>
</comment>
<evidence type="ECO:0000259" key="1">
    <source>
        <dbReference type="PROSITE" id="PS50887"/>
    </source>
</evidence>
<dbReference type="InterPro" id="IPR029787">
    <property type="entry name" value="Nucleotide_cyclase"/>
</dbReference>
<dbReference type="PROSITE" id="PS50887">
    <property type="entry name" value="GGDEF"/>
    <property type="match status" value="1"/>
</dbReference>
<proteinExistence type="predicted"/>
<dbReference type="EMBL" id="BAAARY010000005">
    <property type="protein sequence ID" value="GAA2517850.1"/>
    <property type="molecule type" value="Genomic_DNA"/>
</dbReference>
<name>A0ABP6AKQ5_9ACTN</name>
<gene>
    <name evidence="2" type="ORF">GCM10010201_13350</name>
</gene>
<accession>A0ABP6AKQ5</accession>
<organism evidence="2 3">
    <name type="scientific">Pilimelia columellifera subsp. columellifera</name>
    <dbReference type="NCBI Taxonomy" id="706583"/>
    <lineage>
        <taxon>Bacteria</taxon>
        <taxon>Bacillati</taxon>
        <taxon>Actinomycetota</taxon>
        <taxon>Actinomycetes</taxon>
        <taxon>Micromonosporales</taxon>
        <taxon>Micromonosporaceae</taxon>
        <taxon>Pilimelia</taxon>
    </lineage>
</organism>
<dbReference type="SUPFAM" id="SSF55073">
    <property type="entry name" value="Nucleotide cyclase"/>
    <property type="match status" value="1"/>
</dbReference>
<dbReference type="Gene3D" id="3.30.70.270">
    <property type="match status" value="1"/>
</dbReference>
<keyword evidence="3" id="KW-1185">Reference proteome</keyword>
<dbReference type="Proteomes" id="UP001499978">
    <property type="component" value="Unassembled WGS sequence"/>
</dbReference>
<reference evidence="3" key="1">
    <citation type="journal article" date="2019" name="Int. J. Syst. Evol. Microbiol.">
        <title>The Global Catalogue of Microorganisms (GCM) 10K type strain sequencing project: providing services to taxonomists for standard genome sequencing and annotation.</title>
        <authorList>
            <consortium name="The Broad Institute Genomics Platform"/>
            <consortium name="The Broad Institute Genome Sequencing Center for Infectious Disease"/>
            <person name="Wu L."/>
            <person name="Ma J."/>
        </authorList>
    </citation>
    <scope>NUCLEOTIDE SEQUENCE [LARGE SCALE GENOMIC DNA]</scope>
    <source>
        <strain evidence="3">JCM 3367</strain>
    </source>
</reference>
<dbReference type="InterPro" id="IPR043128">
    <property type="entry name" value="Rev_trsase/Diguanyl_cyclase"/>
</dbReference>
<dbReference type="InterPro" id="IPR000160">
    <property type="entry name" value="GGDEF_dom"/>
</dbReference>
<feature type="domain" description="GGDEF" evidence="1">
    <location>
        <begin position="87"/>
        <end position="240"/>
    </location>
</feature>
<evidence type="ECO:0000313" key="3">
    <source>
        <dbReference type="Proteomes" id="UP001499978"/>
    </source>
</evidence>
<sequence length="252" mass="28126">MFADIRNTGSPFPPPILMLSEGPVNRLECITAGIDLIYPLDDFRLALTHLSHFIQRRDSLLDLSPSTELPGTLVFPGRARGYVNRGKAFAIAYADIDRMKPFSDTYGPIRAGELIRTLSSTFVEAIQASPGKADAFHIGGDDFLMLCDADDVVTLCRHVVLEFEIRADKLYDPVDARRGYVELTDQRGRLHKAALVTLSIGVSPHFPQDPWILDRAIAVACEMKGVAKGQPGSYIAIDNRHKRRNWFTNDYH</sequence>
<protein>
    <recommendedName>
        <fullName evidence="1">GGDEF domain-containing protein</fullName>
    </recommendedName>
</protein>
<evidence type="ECO:0000313" key="2">
    <source>
        <dbReference type="EMBL" id="GAA2517850.1"/>
    </source>
</evidence>